<proteinExistence type="predicted"/>
<keyword evidence="5" id="KW-1185">Reference proteome</keyword>
<sequence>MKFNWFTMVMLAALLSLGACSTSEPANTTDQETNGESEEEGTTDGETSGADSEADATQTDQLSLSAEPDVWENGADLTLILDNSSDEDITLENSSEQLVQFVVKNDAGEEVYDSSADGTFSQATGSTTIAAGSDFRWTPFWDLTSEGSRVPAGTYTLEATIVADTLEEGGLTVTQEFDVAEADESVFRDVSVEGEAGTYTVEGEVNVASGPFSYSIEDGHNVFVENGEFPAVEGSEGWTSFSLPIDISDEELPSNGSVMLVLRNDQGKEQGVRLEQFTQQ</sequence>
<name>A0A4R6UB02_9BACI</name>
<feature type="compositionally biased region" description="Acidic residues" evidence="1">
    <location>
        <begin position="33"/>
        <end position="43"/>
    </location>
</feature>
<accession>A0A4R6UB02</accession>
<dbReference type="AlphaFoldDB" id="A0A4R6UB02"/>
<reference evidence="4 5" key="1">
    <citation type="submission" date="2019-03" db="EMBL/GenBank/DDBJ databases">
        <title>Genomic Encyclopedia of Type Strains, Phase IV (KMG-IV): sequencing the most valuable type-strain genomes for metagenomic binning, comparative biology and taxonomic classification.</title>
        <authorList>
            <person name="Goeker M."/>
        </authorList>
    </citation>
    <scope>NUCLEOTIDE SEQUENCE [LARGE SCALE GENOMIC DNA]</scope>
    <source>
        <strain evidence="4 5">DSM 28697</strain>
    </source>
</reference>
<dbReference type="EMBL" id="SNYJ01000002">
    <property type="protein sequence ID" value="TDQ42099.1"/>
    <property type="molecule type" value="Genomic_DNA"/>
</dbReference>
<dbReference type="RefSeq" id="WP_166639137.1">
    <property type="nucleotide sequence ID" value="NZ_SNYJ01000002.1"/>
</dbReference>
<dbReference type="Pfam" id="PF12690">
    <property type="entry name" value="BsuPI"/>
    <property type="match status" value="1"/>
</dbReference>
<evidence type="ECO:0000313" key="5">
    <source>
        <dbReference type="Proteomes" id="UP000295632"/>
    </source>
</evidence>
<dbReference type="PROSITE" id="PS51257">
    <property type="entry name" value="PROKAR_LIPOPROTEIN"/>
    <property type="match status" value="1"/>
</dbReference>
<gene>
    <name evidence="4" type="ORF">EV213_102129</name>
</gene>
<evidence type="ECO:0000259" key="3">
    <source>
        <dbReference type="Pfam" id="PF12690"/>
    </source>
</evidence>
<feature type="compositionally biased region" description="Polar residues" evidence="1">
    <location>
        <begin position="55"/>
        <end position="64"/>
    </location>
</feature>
<feature type="region of interest" description="Disordered" evidence="1">
    <location>
        <begin position="22"/>
        <end position="68"/>
    </location>
</feature>
<evidence type="ECO:0000256" key="1">
    <source>
        <dbReference type="SAM" id="MobiDB-lite"/>
    </source>
</evidence>
<comment type="caution">
    <text evidence="4">The sequence shown here is derived from an EMBL/GenBank/DDBJ whole genome shotgun (WGS) entry which is preliminary data.</text>
</comment>
<dbReference type="Proteomes" id="UP000295632">
    <property type="component" value="Unassembled WGS sequence"/>
</dbReference>
<protein>
    <submittedName>
        <fullName evidence="4">Intracellular proteinase inhibitor BsuPI</fullName>
    </submittedName>
</protein>
<evidence type="ECO:0000256" key="2">
    <source>
        <dbReference type="SAM" id="SignalP"/>
    </source>
</evidence>
<evidence type="ECO:0000313" key="4">
    <source>
        <dbReference type="EMBL" id="TDQ42099.1"/>
    </source>
</evidence>
<feature type="compositionally biased region" description="Polar residues" evidence="1">
    <location>
        <begin position="22"/>
        <end position="31"/>
    </location>
</feature>
<dbReference type="Gene3D" id="2.60.40.2360">
    <property type="entry name" value="Intracellular proteinase inhibitor BsuPI"/>
    <property type="match status" value="1"/>
</dbReference>
<organism evidence="4 5">
    <name type="scientific">Aureibacillus halotolerans</name>
    <dbReference type="NCBI Taxonomy" id="1508390"/>
    <lineage>
        <taxon>Bacteria</taxon>
        <taxon>Bacillati</taxon>
        <taxon>Bacillota</taxon>
        <taxon>Bacilli</taxon>
        <taxon>Bacillales</taxon>
        <taxon>Bacillaceae</taxon>
        <taxon>Aureibacillus</taxon>
    </lineage>
</organism>
<feature type="domain" description="Intracellular proteinase inhibitor BsuPI" evidence="3">
    <location>
        <begin position="71"/>
        <end position="164"/>
    </location>
</feature>
<feature type="chain" id="PRO_5038940284" evidence="2">
    <location>
        <begin position="27"/>
        <end position="280"/>
    </location>
</feature>
<keyword evidence="2" id="KW-0732">Signal</keyword>
<dbReference type="InterPro" id="IPR020481">
    <property type="entry name" value="Intracell_prot_inh_BsuPI"/>
</dbReference>
<dbReference type="InterPro" id="IPR038144">
    <property type="entry name" value="IPI"/>
</dbReference>
<feature type="signal peptide" evidence="2">
    <location>
        <begin position="1"/>
        <end position="26"/>
    </location>
</feature>